<feature type="non-terminal residue" evidence="1">
    <location>
        <position position="1"/>
    </location>
</feature>
<dbReference type="PANTHER" id="PTHR21439:SF0">
    <property type="entry name" value="PROTEIN OSCP1"/>
    <property type="match status" value="1"/>
</dbReference>
<sequence length="175" mass="19885">DNPMPLLYINLGAEMLYVLDQRLRSVGTDKAGRVLTDLINHMFKPETLQKYYRPSACNLTLDNLKADFKNIATSSIMRLNQPSMDKLFDLMVMTVKYQLHMLIVPEHLVTLTVNHLDGILSMFQDQVEIWKAVEHAHDSVSEVIVDKSIVLILRGFSALSIYFPFRTVASSVLSS</sequence>
<accession>A0AAV5VKJ0</accession>
<dbReference type="GO" id="GO:0005886">
    <property type="term" value="C:plasma membrane"/>
    <property type="evidence" value="ECO:0007669"/>
    <property type="project" value="TreeGrafter"/>
</dbReference>
<proteinExistence type="predicted"/>
<protein>
    <submittedName>
        <fullName evidence="1">Uncharacterized protein</fullName>
    </submittedName>
</protein>
<dbReference type="Pfam" id="PF10188">
    <property type="entry name" value="Oscp1"/>
    <property type="match status" value="1"/>
</dbReference>
<gene>
    <name evidence="1" type="ORF">PFISCL1PPCAC_11462</name>
</gene>
<dbReference type="GO" id="GO:0005737">
    <property type="term" value="C:cytoplasm"/>
    <property type="evidence" value="ECO:0007669"/>
    <property type="project" value="TreeGrafter"/>
</dbReference>
<dbReference type="EMBL" id="BTSY01000003">
    <property type="protein sequence ID" value="GMT20165.1"/>
    <property type="molecule type" value="Genomic_DNA"/>
</dbReference>
<dbReference type="InterPro" id="IPR019332">
    <property type="entry name" value="OSCP1"/>
</dbReference>
<evidence type="ECO:0000313" key="1">
    <source>
        <dbReference type="EMBL" id="GMT20165.1"/>
    </source>
</evidence>
<keyword evidence="2" id="KW-1185">Reference proteome</keyword>
<reference evidence="1" key="1">
    <citation type="submission" date="2023-10" db="EMBL/GenBank/DDBJ databases">
        <title>Genome assembly of Pristionchus species.</title>
        <authorList>
            <person name="Yoshida K."/>
            <person name="Sommer R.J."/>
        </authorList>
    </citation>
    <scope>NUCLEOTIDE SEQUENCE</scope>
    <source>
        <strain evidence="1">RS5133</strain>
    </source>
</reference>
<evidence type="ECO:0000313" key="2">
    <source>
        <dbReference type="Proteomes" id="UP001432322"/>
    </source>
</evidence>
<name>A0AAV5VKJ0_9BILA</name>
<dbReference type="Proteomes" id="UP001432322">
    <property type="component" value="Unassembled WGS sequence"/>
</dbReference>
<dbReference type="AlphaFoldDB" id="A0AAV5VKJ0"/>
<organism evidence="1 2">
    <name type="scientific">Pristionchus fissidentatus</name>
    <dbReference type="NCBI Taxonomy" id="1538716"/>
    <lineage>
        <taxon>Eukaryota</taxon>
        <taxon>Metazoa</taxon>
        <taxon>Ecdysozoa</taxon>
        <taxon>Nematoda</taxon>
        <taxon>Chromadorea</taxon>
        <taxon>Rhabditida</taxon>
        <taxon>Rhabditina</taxon>
        <taxon>Diplogasteromorpha</taxon>
        <taxon>Diplogasteroidea</taxon>
        <taxon>Neodiplogasteridae</taxon>
        <taxon>Pristionchus</taxon>
    </lineage>
</organism>
<dbReference type="PANTHER" id="PTHR21439">
    <property type="entry name" value="OXIDORED-NITRO DOMAIN-CONTAINING PROTEIN"/>
    <property type="match status" value="1"/>
</dbReference>
<comment type="caution">
    <text evidence="1">The sequence shown here is derived from an EMBL/GenBank/DDBJ whole genome shotgun (WGS) entry which is preliminary data.</text>
</comment>